<dbReference type="EMBL" id="FO082052">
    <property type="protein sequence ID" value="CCE80952.1"/>
    <property type="molecule type" value="Genomic_DNA"/>
</dbReference>
<dbReference type="InParanoid" id="G8YIP2"/>
<dbReference type="AlphaFoldDB" id="G8YIP2"/>
<gene>
    <name evidence="1" type="primary">Piso0_003289</name>
    <name evidence="1" type="ORF">GNLVRS01_PISO0G09048g</name>
    <name evidence="2" type="ORF">GNLVRS01_PISO0H09049g</name>
</gene>
<protein>
    <submittedName>
        <fullName evidence="1">Piso0_003289 protein</fullName>
    </submittedName>
</protein>
<dbReference type="HOGENOM" id="CLU_1045874_0_0_1"/>
<proteinExistence type="predicted"/>
<name>G8YIP2_PICSO</name>
<organism evidence="1 3">
    <name type="scientific">Pichia sorbitophila (strain ATCC MYA-4447 / BCRC 22081 / CBS 7064 / NBRC 10061 / NRRL Y-12695)</name>
    <name type="common">Hybrid yeast</name>
    <dbReference type="NCBI Taxonomy" id="559304"/>
    <lineage>
        <taxon>Eukaryota</taxon>
        <taxon>Fungi</taxon>
        <taxon>Dikarya</taxon>
        <taxon>Ascomycota</taxon>
        <taxon>Saccharomycotina</taxon>
        <taxon>Pichiomycetes</taxon>
        <taxon>Debaryomycetaceae</taxon>
        <taxon>Millerozyma</taxon>
    </lineage>
</organism>
<keyword evidence="3" id="KW-1185">Reference proteome</keyword>
<evidence type="ECO:0000313" key="2">
    <source>
        <dbReference type="EMBL" id="CCE80952.1"/>
    </source>
</evidence>
<dbReference type="OrthoDB" id="4081078at2759"/>
<evidence type="ECO:0000313" key="3">
    <source>
        <dbReference type="Proteomes" id="UP000005222"/>
    </source>
</evidence>
<dbReference type="Proteomes" id="UP000005222">
    <property type="component" value="Chromosome G"/>
</dbReference>
<reference evidence="1" key="1">
    <citation type="submission" date="2011-10" db="EMBL/GenBank/DDBJ databases">
        <authorList>
            <person name="Genoscope - CEA"/>
        </authorList>
    </citation>
    <scope>NUCLEOTIDE SEQUENCE</scope>
</reference>
<accession>G8YIP2</accession>
<sequence length="309" mass="34528">MVGNDAKGSPKITFGKKRKRNWASQGSAYGDNLLILDDFKTKTGSKGPNDNQEYTLNESKVINSLSKFVSKSNIKSISQQSQLKIILSISEAALFLQDNESLLKRMQDSFGISGWDISPLHLGSIEKALYLYGEVGSIAKAAVFVAYILKVKLNNYIPAESYTLKSPNYHLSVLMKGPSDDDTLQKVVQSQADYCMLRDVDTTYPFGYNNHSDQLLITIKGDFSSLYNFLLFLLDYFIFSLHSNTLDENEYTPVQIITAHDNAALYHIQEANEGKVSKSLNILLDHAYSKQHAISTIANEVEGDPQMLQ</sequence>
<dbReference type="Proteomes" id="UP000005222">
    <property type="component" value="Chromosome H"/>
</dbReference>
<dbReference type="EMBL" id="FO082053">
    <property type="protein sequence ID" value="CCE80187.1"/>
    <property type="molecule type" value="Genomic_DNA"/>
</dbReference>
<reference evidence="3" key="2">
    <citation type="journal article" date="2012" name="G3 (Bethesda)">
        <title>Pichia sorbitophila, an interspecies yeast hybrid reveals early steps of genome resolution following polyploidization.</title>
        <authorList>
            <person name="Leh Louis V."/>
            <person name="Despons L."/>
            <person name="Friedrich A."/>
            <person name="Martin T."/>
            <person name="Durrens P."/>
            <person name="Casaregola S."/>
            <person name="Neuveglise C."/>
            <person name="Fairhead C."/>
            <person name="Marck C."/>
            <person name="Cruz J.A."/>
            <person name="Straub M.L."/>
            <person name="Kugler V."/>
            <person name="Sacerdot C."/>
            <person name="Uzunov Z."/>
            <person name="Thierry A."/>
            <person name="Weiss S."/>
            <person name="Bleykasten C."/>
            <person name="De Montigny J."/>
            <person name="Jacques N."/>
            <person name="Jung P."/>
            <person name="Lemaire M."/>
            <person name="Mallet S."/>
            <person name="Morel G."/>
            <person name="Richard G.F."/>
            <person name="Sarkar A."/>
            <person name="Savel G."/>
            <person name="Schacherer J."/>
            <person name="Seret M.L."/>
            <person name="Talla E."/>
            <person name="Samson G."/>
            <person name="Jubin C."/>
            <person name="Poulain J."/>
            <person name="Vacherie B."/>
            <person name="Barbe V."/>
            <person name="Pelletier E."/>
            <person name="Sherman D.J."/>
            <person name="Westhof E."/>
            <person name="Weissenbach J."/>
            <person name="Baret P.V."/>
            <person name="Wincker P."/>
            <person name="Gaillardin C."/>
            <person name="Dujon B."/>
            <person name="Souciet J.L."/>
        </authorList>
    </citation>
    <scope>NUCLEOTIDE SEQUENCE [LARGE SCALE GENOMIC DNA]</scope>
    <source>
        <strain evidence="3">ATCC MYA-4447 / BCRC 22081 / CBS 7064 / NBRC 10061 / NRRL Y-12695</strain>
    </source>
</reference>
<dbReference type="eggNOG" id="ENOG502R9Z3">
    <property type="taxonomic scope" value="Eukaryota"/>
</dbReference>
<evidence type="ECO:0000313" key="1">
    <source>
        <dbReference type="EMBL" id="CCE80187.1"/>
    </source>
</evidence>